<dbReference type="PANTHER" id="PTHR11629">
    <property type="entry name" value="VACUOLAR PROTON ATPASES"/>
    <property type="match status" value="1"/>
</dbReference>
<keyword evidence="3" id="KW-0813">Transport</keyword>
<feature type="transmembrane region" description="Helical" evidence="8">
    <location>
        <begin position="325"/>
        <end position="356"/>
    </location>
</feature>
<dbReference type="InterPro" id="IPR002490">
    <property type="entry name" value="V-ATPase_116kDa_su"/>
</dbReference>
<keyword evidence="4 8" id="KW-0812">Transmembrane</keyword>
<organism evidence="9 10">
    <name type="scientific">Candidatus Taenaricola geysiri</name>
    <dbReference type="NCBI Taxonomy" id="1974752"/>
    <lineage>
        <taxon>Bacteria</taxon>
        <taxon>Pseudomonadati</taxon>
        <taxon>Candidatus Omnitrophota</taxon>
        <taxon>Candidatus Taenaricola</taxon>
    </lineage>
</organism>
<feature type="transmembrane region" description="Helical" evidence="8">
    <location>
        <begin position="439"/>
        <end position="458"/>
    </location>
</feature>
<dbReference type="GO" id="GO:0033179">
    <property type="term" value="C:proton-transporting V-type ATPase, V0 domain"/>
    <property type="evidence" value="ECO:0007669"/>
    <property type="project" value="InterPro"/>
</dbReference>
<dbReference type="AlphaFoldDB" id="A0A2J0LFB3"/>
<comment type="subcellular location">
    <subcellularLocation>
        <location evidence="1">Membrane</location>
        <topology evidence="1">Multi-pass membrane protein</topology>
    </subcellularLocation>
</comment>
<accession>A0A2J0LFB3</accession>
<dbReference type="GO" id="GO:0051117">
    <property type="term" value="F:ATPase binding"/>
    <property type="evidence" value="ECO:0007669"/>
    <property type="project" value="TreeGrafter"/>
</dbReference>
<evidence type="ECO:0000256" key="8">
    <source>
        <dbReference type="SAM" id="Phobius"/>
    </source>
</evidence>
<feature type="transmembrane region" description="Helical" evidence="8">
    <location>
        <begin position="368"/>
        <end position="390"/>
    </location>
</feature>
<evidence type="ECO:0000256" key="5">
    <source>
        <dbReference type="ARBA" id="ARBA00022989"/>
    </source>
</evidence>
<feature type="transmembrane region" description="Helical" evidence="8">
    <location>
        <begin position="410"/>
        <end position="427"/>
    </location>
</feature>
<dbReference type="GO" id="GO:0046961">
    <property type="term" value="F:proton-transporting ATPase activity, rotational mechanism"/>
    <property type="evidence" value="ECO:0007669"/>
    <property type="project" value="InterPro"/>
</dbReference>
<evidence type="ECO:0000256" key="6">
    <source>
        <dbReference type="ARBA" id="ARBA00023065"/>
    </source>
</evidence>
<evidence type="ECO:0008006" key="11">
    <source>
        <dbReference type="Google" id="ProtNLM"/>
    </source>
</evidence>
<evidence type="ECO:0000256" key="7">
    <source>
        <dbReference type="ARBA" id="ARBA00023136"/>
    </source>
</evidence>
<gene>
    <name evidence="9" type="ORF">COW11_02755</name>
</gene>
<comment type="caution">
    <text evidence="9">The sequence shown here is derived from an EMBL/GenBank/DDBJ whole genome shotgun (WGS) entry which is preliminary data.</text>
</comment>
<dbReference type="GO" id="GO:0016471">
    <property type="term" value="C:vacuolar proton-transporting V-type ATPase complex"/>
    <property type="evidence" value="ECO:0007669"/>
    <property type="project" value="TreeGrafter"/>
</dbReference>
<dbReference type="GO" id="GO:0007035">
    <property type="term" value="P:vacuolar acidification"/>
    <property type="evidence" value="ECO:0007669"/>
    <property type="project" value="TreeGrafter"/>
</dbReference>
<proteinExistence type="inferred from homology"/>
<name>A0A2J0LFB3_9BACT</name>
<evidence type="ECO:0000256" key="4">
    <source>
        <dbReference type="ARBA" id="ARBA00022692"/>
    </source>
</evidence>
<dbReference type="Proteomes" id="UP000231267">
    <property type="component" value="Unassembled WGS sequence"/>
</dbReference>
<keyword evidence="5 8" id="KW-1133">Transmembrane helix</keyword>
<keyword evidence="6" id="KW-0406">Ion transport</keyword>
<protein>
    <recommendedName>
        <fullName evidence="11">V-type ATP synthase subunit I</fullName>
    </recommendedName>
</protein>
<evidence type="ECO:0000256" key="1">
    <source>
        <dbReference type="ARBA" id="ARBA00004141"/>
    </source>
</evidence>
<reference evidence="9 10" key="1">
    <citation type="submission" date="2017-09" db="EMBL/GenBank/DDBJ databases">
        <title>Depth-based differentiation of microbial function through sediment-hosted aquifers and enrichment of novel symbionts in the deep terrestrial subsurface.</title>
        <authorList>
            <person name="Probst A.J."/>
            <person name="Ladd B."/>
            <person name="Jarett J.K."/>
            <person name="Geller-Mcgrath D.E."/>
            <person name="Sieber C.M."/>
            <person name="Emerson J.B."/>
            <person name="Anantharaman K."/>
            <person name="Thomas B.C."/>
            <person name="Malmstrom R."/>
            <person name="Stieglmeier M."/>
            <person name="Klingl A."/>
            <person name="Woyke T."/>
            <person name="Ryan C.M."/>
            <person name="Banfield J.F."/>
        </authorList>
    </citation>
    <scope>NUCLEOTIDE SEQUENCE [LARGE SCALE GENOMIC DNA]</scope>
    <source>
        <strain evidence="9">CG12_big_fil_rev_8_21_14_0_65_43_15</strain>
    </source>
</reference>
<sequence length="602" mass="66247">MIVRMKKVNILVQAKDAQLAVSRLRGLGVLHVEHAVQPKEKDTLAVKEGIAAVTEAVNILSARPAKAARRQLQDYKASARHIIDSHKRFTQLDEYARRVSNSISQWQAWGDFDPRSVHSLSEKGINVQLYQVPRDQLKNKLGTLCGGINAKNNTAPAGCPHQLVKVVSIIKGIANVVVISREKIDAPFKPLALPKTGLKDMRQRLSENAQIMKLIDRDLQAHTAYIGSFLEIRQSLEKELEFYQAVSGMGRVNEIAYITGYVPVDMSQALLAAARADKWAITISDPAEGDNVPTLIRNPKWVSIISPVFKVLEIVPGYKELDISLWFLVFLSVFFGILIGDAGYGLVFFFLTAFASVKFKDAPQTRPLFTLFYLLSLSAFIWGVLSGTFFGQEWLPEFVQPVLPALRSDSNVQAICFFIGAIHLSIAHAWRAITKAPSLVALADMGWVSILWGSFFLAKTLVLGEPFPEQCKWLFIIGTCAVILFSSPHRNILKAVAGGLGSFLLSFVNCFTDVVSYIRLFAVGLATIAVADSFNKMALSVGFGTVASGVITALILILGHTLNILLGPMSVLVHGVRLNVLEFCGHADVKWSGTEYKPLKED</sequence>
<evidence type="ECO:0000313" key="10">
    <source>
        <dbReference type="Proteomes" id="UP000231267"/>
    </source>
</evidence>
<evidence type="ECO:0000313" key="9">
    <source>
        <dbReference type="EMBL" id="PIW66545.1"/>
    </source>
</evidence>
<feature type="transmembrane region" description="Helical" evidence="8">
    <location>
        <begin position="504"/>
        <end position="531"/>
    </location>
</feature>
<evidence type="ECO:0000256" key="2">
    <source>
        <dbReference type="ARBA" id="ARBA00009904"/>
    </source>
</evidence>
<feature type="transmembrane region" description="Helical" evidence="8">
    <location>
        <begin position="537"/>
        <end position="559"/>
    </location>
</feature>
<evidence type="ECO:0000256" key="3">
    <source>
        <dbReference type="ARBA" id="ARBA00022448"/>
    </source>
</evidence>
<comment type="similarity">
    <text evidence="2">Belongs to the V-ATPase 116 kDa subunit family.</text>
</comment>
<dbReference type="PANTHER" id="PTHR11629:SF63">
    <property type="entry name" value="V-TYPE PROTON ATPASE SUBUNIT A"/>
    <property type="match status" value="1"/>
</dbReference>
<dbReference type="EMBL" id="PFGP01000059">
    <property type="protein sequence ID" value="PIW66545.1"/>
    <property type="molecule type" value="Genomic_DNA"/>
</dbReference>
<keyword evidence="7 8" id="KW-0472">Membrane</keyword>
<feature type="transmembrane region" description="Helical" evidence="8">
    <location>
        <begin position="473"/>
        <end position="492"/>
    </location>
</feature>